<keyword evidence="5 9" id="KW-1133">Transmembrane helix</keyword>
<evidence type="ECO:0000313" key="11">
    <source>
        <dbReference type="Proteomes" id="UP001382727"/>
    </source>
</evidence>
<keyword evidence="11" id="KW-1185">Reference proteome</keyword>
<feature type="transmembrane region" description="Helical" evidence="9">
    <location>
        <begin position="261"/>
        <end position="286"/>
    </location>
</feature>
<evidence type="ECO:0000256" key="7">
    <source>
        <dbReference type="RuleBase" id="RU362091"/>
    </source>
</evidence>
<feature type="transmembrane region" description="Helical" evidence="9">
    <location>
        <begin position="75"/>
        <end position="95"/>
    </location>
</feature>
<feature type="transmembrane region" description="Helical" evidence="9">
    <location>
        <begin position="6"/>
        <end position="26"/>
    </location>
</feature>
<dbReference type="PANTHER" id="PTHR48086:SF7">
    <property type="entry name" value="SODIUM-SOLUTE SYMPORTER-RELATED"/>
    <property type="match status" value="1"/>
</dbReference>
<sequence length="568" mass="59656">MTTVGAWTIGLALTYTLFLVGAGRVAKRRESAGRDFFAGGRRFRPITVAFCITGLFSGSSFIAILELSYHTGVSALWYGVAESVQILLIAGLLVVPLRERMVVTISGLIGERFGRLALGVGGAITAFTFPMWSVATAIAFASALHAFTGLSIQVAIVGTALLLLFYLWSGGMWSIAFTQTANCVVFTLMLALGATAFLIDPGVGGLRELAASRPEMLDWSGVGLPLVVAWFGTFVVNVILAQAALQMALSCRTPEAGRRGLVYAVGFGVPFILLGVVCGLAAALVVPGEALGLVGVPLYIAQVLPAPLAAVFFLGIWACALGWGGPCQFSGATSLGRDVGRALRPGATEEDMVRYTRWSLVLLTALMIAFGFLRAEQSAWWNVLAWTLRNGATLAPVLAALFWPLATRRAVVAAMIVGFGTGLAWYQLGGWQPDQFHLGVHPVWVGMSVNLLVMVVVTLLESRGEWALPLVGERRHLRGLGTVTAAVAVGLITLIAWDWLQAHGLGGLTGFATVALASAAAFQLITPRPTTSLPADSHPGSGPGRHPGDDEEAVGRARPVSGGVPAGP</sequence>
<dbReference type="CDD" id="cd10322">
    <property type="entry name" value="SLC5sbd"/>
    <property type="match status" value="1"/>
</dbReference>
<feature type="transmembrane region" description="Helical" evidence="9">
    <location>
        <begin position="379"/>
        <end position="403"/>
    </location>
</feature>
<feature type="transmembrane region" description="Helical" evidence="9">
    <location>
        <begin position="355"/>
        <end position="373"/>
    </location>
</feature>
<evidence type="ECO:0000256" key="9">
    <source>
        <dbReference type="SAM" id="Phobius"/>
    </source>
</evidence>
<dbReference type="RefSeq" id="WP_338749529.1">
    <property type="nucleotide sequence ID" value="NZ_CP144913.1"/>
</dbReference>
<feature type="transmembrane region" description="Helical" evidence="9">
    <location>
        <begin position="219"/>
        <end position="240"/>
    </location>
</feature>
<protein>
    <submittedName>
        <fullName evidence="10">Sodium:solute symporter family protein</fullName>
    </submittedName>
</protein>
<evidence type="ECO:0000256" key="5">
    <source>
        <dbReference type="ARBA" id="ARBA00022989"/>
    </source>
</evidence>
<comment type="subcellular location">
    <subcellularLocation>
        <location evidence="1">Membrane</location>
        <topology evidence="1">Multi-pass membrane protein</topology>
    </subcellularLocation>
</comment>
<feature type="transmembrane region" description="Helical" evidence="9">
    <location>
        <begin position="410"/>
        <end position="428"/>
    </location>
</feature>
<dbReference type="EMBL" id="CP144913">
    <property type="protein sequence ID" value="WXB76497.1"/>
    <property type="molecule type" value="Genomic_DNA"/>
</dbReference>
<comment type="similarity">
    <text evidence="2 7">Belongs to the sodium:solute symporter (SSF) (TC 2.A.21) family.</text>
</comment>
<dbReference type="InterPro" id="IPR001734">
    <property type="entry name" value="Na/solute_symporter"/>
</dbReference>
<proteinExistence type="inferred from homology"/>
<feature type="transmembrane region" description="Helical" evidence="9">
    <location>
        <begin position="116"/>
        <end position="140"/>
    </location>
</feature>
<evidence type="ECO:0000256" key="4">
    <source>
        <dbReference type="ARBA" id="ARBA00022692"/>
    </source>
</evidence>
<dbReference type="InterPro" id="IPR038377">
    <property type="entry name" value="Na/Glc_symporter_sf"/>
</dbReference>
<evidence type="ECO:0000313" key="10">
    <source>
        <dbReference type="EMBL" id="WXB76497.1"/>
    </source>
</evidence>
<evidence type="ECO:0000256" key="6">
    <source>
        <dbReference type="ARBA" id="ARBA00023136"/>
    </source>
</evidence>
<dbReference type="Proteomes" id="UP001382727">
    <property type="component" value="Chromosome"/>
</dbReference>
<name>A0ABZ2MHJ3_9MICO</name>
<evidence type="ECO:0000256" key="3">
    <source>
        <dbReference type="ARBA" id="ARBA00022448"/>
    </source>
</evidence>
<feature type="transmembrane region" description="Helical" evidence="9">
    <location>
        <begin position="505"/>
        <end position="525"/>
    </location>
</feature>
<evidence type="ECO:0000256" key="2">
    <source>
        <dbReference type="ARBA" id="ARBA00006434"/>
    </source>
</evidence>
<dbReference type="PROSITE" id="PS50283">
    <property type="entry name" value="NA_SOLUT_SYMP_3"/>
    <property type="match status" value="1"/>
</dbReference>
<dbReference type="Gene3D" id="1.20.1730.10">
    <property type="entry name" value="Sodium/glucose cotransporter"/>
    <property type="match status" value="1"/>
</dbReference>
<feature type="transmembrane region" description="Helical" evidence="9">
    <location>
        <begin position="180"/>
        <end position="199"/>
    </location>
</feature>
<feature type="region of interest" description="Disordered" evidence="8">
    <location>
        <begin position="530"/>
        <end position="568"/>
    </location>
</feature>
<gene>
    <name evidence="10" type="ORF">V1351_00130</name>
</gene>
<feature type="transmembrane region" description="Helical" evidence="9">
    <location>
        <begin position="440"/>
        <end position="460"/>
    </location>
</feature>
<feature type="transmembrane region" description="Helical" evidence="9">
    <location>
        <begin position="298"/>
        <end position="323"/>
    </location>
</feature>
<dbReference type="InterPro" id="IPR050277">
    <property type="entry name" value="Sodium:Solute_Symporter"/>
</dbReference>
<dbReference type="Pfam" id="PF00474">
    <property type="entry name" value="SSF"/>
    <property type="match status" value="1"/>
</dbReference>
<keyword evidence="6 9" id="KW-0472">Membrane</keyword>
<evidence type="ECO:0000256" key="1">
    <source>
        <dbReference type="ARBA" id="ARBA00004141"/>
    </source>
</evidence>
<feature type="transmembrane region" description="Helical" evidence="9">
    <location>
        <begin position="46"/>
        <end position="69"/>
    </location>
</feature>
<feature type="transmembrane region" description="Helical" evidence="9">
    <location>
        <begin position="146"/>
        <end position="168"/>
    </location>
</feature>
<feature type="transmembrane region" description="Helical" evidence="9">
    <location>
        <begin position="480"/>
        <end position="499"/>
    </location>
</feature>
<keyword evidence="4 9" id="KW-0812">Transmembrane</keyword>
<keyword evidence="3" id="KW-0813">Transport</keyword>
<dbReference type="PANTHER" id="PTHR48086">
    <property type="entry name" value="SODIUM/PROLINE SYMPORTER-RELATED"/>
    <property type="match status" value="1"/>
</dbReference>
<evidence type="ECO:0000256" key="8">
    <source>
        <dbReference type="SAM" id="MobiDB-lite"/>
    </source>
</evidence>
<accession>A0ABZ2MHJ3</accession>
<reference evidence="10 11" key="1">
    <citation type="submission" date="2024-02" db="EMBL/GenBank/DDBJ databases">
        <title>Janibacter sp. nov., isolated from gut of marine sandworm.</title>
        <authorList>
            <person name="Kim B."/>
            <person name="Jun M.O."/>
            <person name="Shin N.-R."/>
        </authorList>
    </citation>
    <scope>NUCLEOTIDE SEQUENCE [LARGE SCALE GENOMIC DNA]</scope>
    <source>
        <strain evidence="10 11">A1S7</strain>
    </source>
</reference>
<organism evidence="10 11">
    <name type="scientific">Janibacter alittae</name>
    <dbReference type="NCBI Taxonomy" id="3115209"/>
    <lineage>
        <taxon>Bacteria</taxon>
        <taxon>Bacillati</taxon>
        <taxon>Actinomycetota</taxon>
        <taxon>Actinomycetes</taxon>
        <taxon>Micrococcales</taxon>
        <taxon>Intrasporangiaceae</taxon>
        <taxon>Janibacter</taxon>
    </lineage>
</organism>